<sequence>MGFFSDDEHGGVNFVDEGSEAMSNADDYEDQNAVVGQAVPTTGNAFDFVDMSQLTTPPALLAFAEGCCEEYKLSPTLKDDVMRTAALPGTTYMSIRLYARIMAMGQEVTKTRVEEFLKSNTFKETIKRRIQGGLLDPNIPYYVRGCTARFVRHMRENPSAYEIPQVVQEGLMTTKKFSSAVGEILSSFRGELRRKIFGSIEDKTDIASTGEKLAIQGYQLSEDHLKKFALLRHISQDYIEAETEAQAKRAMEKVRNRGKGKKAKVDGGPQKALAFWSYVDTQMSRFHKFPPPKRNEVLKHMLRQDRKKYPDRTKQTRWFPPGDQLIVSRWQADASYAVQVMAGYTLTAAQEGREGQLSGPGAGEDGDHENPPAEDEEDGTNGGDEGDSNQADGTGTNDDEDDPPFESDDAIQPPEEDQTMDDTGAAPTLDNSGGLEGLNSSRSNNGPPGNHTPQRQGQRGPGDSVGPIRGTPGLQGDRVGTLAQSSRASPFPSSSRTSTPQPSRALASGAPKNTGSGGPNTRSKTGTGAGAERLPVIHSYNPTGSETAAASVGI</sequence>
<accession>A0A8H3B183</accession>
<feature type="compositionally biased region" description="Polar residues" evidence="1">
    <location>
        <begin position="511"/>
        <end position="526"/>
    </location>
</feature>
<feature type="compositionally biased region" description="Acidic residues" evidence="1">
    <location>
        <begin position="397"/>
        <end position="420"/>
    </location>
</feature>
<dbReference type="AlphaFoldDB" id="A0A8H3B183"/>
<feature type="compositionally biased region" description="Acidic residues" evidence="1">
    <location>
        <begin position="364"/>
        <end position="387"/>
    </location>
</feature>
<comment type="caution">
    <text evidence="2">The sequence shown here is derived from an EMBL/GenBank/DDBJ whole genome shotgun (WGS) entry which is preliminary data.</text>
</comment>
<name>A0A8H3B183_9AGAM</name>
<dbReference type="EMBL" id="CAJMWY010000722">
    <property type="protein sequence ID" value="CAE6445069.1"/>
    <property type="molecule type" value="Genomic_DNA"/>
</dbReference>
<feature type="compositionally biased region" description="Low complexity" evidence="1">
    <location>
        <begin position="483"/>
        <end position="505"/>
    </location>
</feature>
<evidence type="ECO:0000256" key="1">
    <source>
        <dbReference type="SAM" id="MobiDB-lite"/>
    </source>
</evidence>
<proteinExistence type="predicted"/>
<evidence type="ECO:0000313" key="3">
    <source>
        <dbReference type="Proteomes" id="UP000663861"/>
    </source>
</evidence>
<feature type="region of interest" description="Disordered" evidence="1">
    <location>
        <begin position="352"/>
        <end position="554"/>
    </location>
</feature>
<feature type="compositionally biased region" description="Low complexity" evidence="1">
    <location>
        <begin position="439"/>
        <end position="449"/>
    </location>
</feature>
<protein>
    <submittedName>
        <fullName evidence="2">Uncharacterized protein</fullName>
    </submittedName>
</protein>
<reference evidence="2" key="1">
    <citation type="submission" date="2021-01" db="EMBL/GenBank/DDBJ databases">
        <authorList>
            <person name="Kaushik A."/>
        </authorList>
    </citation>
    <scope>NUCLEOTIDE SEQUENCE</scope>
    <source>
        <strain evidence="2">AG4-RS23</strain>
    </source>
</reference>
<evidence type="ECO:0000313" key="2">
    <source>
        <dbReference type="EMBL" id="CAE6445069.1"/>
    </source>
</evidence>
<organism evidence="2 3">
    <name type="scientific">Rhizoctonia solani</name>
    <dbReference type="NCBI Taxonomy" id="456999"/>
    <lineage>
        <taxon>Eukaryota</taxon>
        <taxon>Fungi</taxon>
        <taxon>Dikarya</taxon>
        <taxon>Basidiomycota</taxon>
        <taxon>Agaricomycotina</taxon>
        <taxon>Agaricomycetes</taxon>
        <taxon>Cantharellales</taxon>
        <taxon>Ceratobasidiaceae</taxon>
        <taxon>Rhizoctonia</taxon>
    </lineage>
</organism>
<dbReference type="Proteomes" id="UP000663861">
    <property type="component" value="Unassembled WGS sequence"/>
</dbReference>
<gene>
    <name evidence="2" type="ORF">RDB_LOCUS46394</name>
</gene>